<protein>
    <submittedName>
        <fullName evidence="1">Uncharacterized protein</fullName>
    </submittedName>
</protein>
<name>A0A9W9ZUT3_9CNID</name>
<dbReference type="Proteomes" id="UP001163046">
    <property type="component" value="Unassembled WGS sequence"/>
</dbReference>
<dbReference type="EMBL" id="MU825551">
    <property type="protein sequence ID" value="KAJ7388221.1"/>
    <property type="molecule type" value="Genomic_DNA"/>
</dbReference>
<comment type="caution">
    <text evidence="1">The sequence shown here is derived from an EMBL/GenBank/DDBJ whole genome shotgun (WGS) entry which is preliminary data.</text>
</comment>
<sequence length="123" mass="13807">SKKKQAKICLRRSQFAVSSTRKVKGPLFTFTLNVNEQLWKFPEGRIAPGFRPFDRRKFSSCLLNGGLRSFEGYCVGTVDVAPGNAVTGPEVRGLSSPWMKEVRAVDISLNWLRRRSLTVAFNA</sequence>
<gene>
    <name evidence="1" type="ORF">OS493_039127</name>
</gene>
<reference evidence="1" key="1">
    <citation type="submission" date="2023-01" db="EMBL/GenBank/DDBJ databases">
        <title>Genome assembly of the deep-sea coral Lophelia pertusa.</title>
        <authorList>
            <person name="Herrera S."/>
            <person name="Cordes E."/>
        </authorList>
    </citation>
    <scope>NUCLEOTIDE SEQUENCE</scope>
    <source>
        <strain evidence="1">USNM1676648</strain>
        <tissue evidence="1">Polyp</tissue>
    </source>
</reference>
<feature type="non-terminal residue" evidence="1">
    <location>
        <position position="1"/>
    </location>
</feature>
<evidence type="ECO:0000313" key="2">
    <source>
        <dbReference type="Proteomes" id="UP001163046"/>
    </source>
</evidence>
<evidence type="ECO:0000313" key="1">
    <source>
        <dbReference type="EMBL" id="KAJ7388221.1"/>
    </source>
</evidence>
<accession>A0A9W9ZUT3</accession>
<organism evidence="1 2">
    <name type="scientific">Desmophyllum pertusum</name>
    <dbReference type="NCBI Taxonomy" id="174260"/>
    <lineage>
        <taxon>Eukaryota</taxon>
        <taxon>Metazoa</taxon>
        <taxon>Cnidaria</taxon>
        <taxon>Anthozoa</taxon>
        <taxon>Hexacorallia</taxon>
        <taxon>Scleractinia</taxon>
        <taxon>Caryophylliina</taxon>
        <taxon>Caryophylliidae</taxon>
        <taxon>Desmophyllum</taxon>
    </lineage>
</organism>
<dbReference type="AlphaFoldDB" id="A0A9W9ZUT3"/>
<keyword evidence="2" id="KW-1185">Reference proteome</keyword>
<proteinExistence type="predicted"/>